<organism evidence="2 3">
    <name type="scientific">Cronartium quercuum f. sp. fusiforme G11</name>
    <dbReference type="NCBI Taxonomy" id="708437"/>
    <lineage>
        <taxon>Eukaryota</taxon>
        <taxon>Fungi</taxon>
        <taxon>Dikarya</taxon>
        <taxon>Basidiomycota</taxon>
        <taxon>Pucciniomycotina</taxon>
        <taxon>Pucciniomycetes</taxon>
        <taxon>Pucciniales</taxon>
        <taxon>Coleosporiaceae</taxon>
        <taxon>Cronartium</taxon>
    </lineage>
</organism>
<comment type="caution">
    <text evidence="2">The sequence shown here is derived from an EMBL/GenBank/DDBJ whole genome shotgun (WGS) entry which is preliminary data.</text>
</comment>
<evidence type="ECO:0000256" key="1">
    <source>
        <dbReference type="SAM" id="SignalP"/>
    </source>
</evidence>
<keyword evidence="1" id="KW-0732">Signal</keyword>
<dbReference type="OrthoDB" id="10455758at2759"/>
<evidence type="ECO:0000313" key="3">
    <source>
        <dbReference type="Proteomes" id="UP000886653"/>
    </source>
</evidence>
<feature type="signal peptide" evidence="1">
    <location>
        <begin position="1"/>
        <end position="25"/>
    </location>
</feature>
<feature type="chain" id="PRO_5040493441" evidence="1">
    <location>
        <begin position="26"/>
        <end position="824"/>
    </location>
</feature>
<accession>A0A9P6NAE6</accession>
<sequence>MKPYPKTIVCCEILMLLVPLQVTSYLQDIVAHVFGDTSVEGTAGGKEKAIYNVVHKDSPHHNFQNPAVSDGSVRFPIAPETFTGPKQAIEEEEFPGSEQRTTVFGTAKTALIKDSLMINCDISVKPPSLWQNSQPVVPWDQQNTKTSMPEIGCTINSIWANSYGTEAKFTALCAQGSDHLHKDYYQKLLHGQGFDHNGKNLDETENPSSMTQYLKSGLRTNITKGQSSHSSSKRKLGDISGKHHTHKTIMPNSLHNQGFGCSHPSMSPQSRLDLCYKMKHPELLNHPIADLERANYLETEKTFSNSLYIKMPLDPSTSRSSVQESKTPSFNPTFNSISVRSTVSQKSTENPVSFRNKHDTNSLEKRLVIFNQAVIKFISREGIFGVHQKHRLPDEIEEWFSLTQTQILSQSSVPSLEKEIIERFLVAMEVAKSKLVFGFLGFLKVASYARKVKIPTKDLMESGWSFLKNYYGEWKSYSLQPILEESRHFSSRKRPKFDKLTVNETLNHLVKLGQKASILLPTYTMMIEKYLKTCSPEFHSGDIPFEKASLLKACQQVWEEKQIKGTFWKQYTRTDKVVGRNLSGDFRKRRRASSKSLGGIIKESNMTSFLVEIWKEYRSKNEGMKSSIKESFNVLEDLFGNQENTPDTSADHLVQGSLDDKKRYPGSSQVDPLAVKSFISKAKVLITPWFLGVLIAISESPKFSGSRELLLEHGWKFLQNYFFCGAKSVTVKGGAKEDSNMPHPKTSDFSQWSSPKKLCMYLMERKTWHSVRFSSIWFLLQMWQDQFYGKEDSMFEHVGFRIFPFNQDSVNEIYALSRSADTRD</sequence>
<proteinExistence type="predicted"/>
<reference evidence="2" key="1">
    <citation type="submission" date="2013-11" db="EMBL/GenBank/DDBJ databases">
        <title>Genome sequence of the fusiform rust pathogen reveals effectors for host alternation and coevolution with pine.</title>
        <authorList>
            <consortium name="DOE Joint Genome Institute"/>
            <person name="Smith K."/>
            <person name="Pendleton A."/>
            <person name="Kubisiak T."/>
            <person name="Anderson C."/>
            <person name="Salamov A."/>
            <person name="Aerts A."/>
            <person name="Riley R."/>
            <person name="Clum A."/>
            <person name="Lindquist E."/>
            <person name="Ence D."/>
            <person name="Campbell M."/>
            <person name="Kronenberg Z."/>
            <person name="Feau N."/>
            <person name="Dhillon B."/>
            <person name="Hamelin R."/>
            <person name="Burleigh J."/>
            <person name="Smith J."/>
            <person name="Yandell M."/>
            <person name="Nelson C."/>
            <person name="Grigoriev I."/>
            <person name="Davis J."/>
        </authorList>
    </citation>
    <scope>NUCLEOTIDE SEQUENCE</scope>
    <source>
        <strain evidence="2">G11</strain>
    </source>
</reference>
<dbReference type="EMBL" id="MU167462">
    <property type="protein sequence ID" value="KAG0140240.1"/>
    <property type="molecule type" value="Genomic_DNA"/>
</dbReference>
<keyword evidence="3" id="KW-1185">Reference proteome</keyword>
<dbReference type="AlphaFoldDB" id="A0A9P6NAE6"/>
<gene>
    <name evidence="2" type="ORF">CROQUDRAFT_691747</name>
</gene>
<name>A0A9P6NAE6_9BASI</name>
<dbReference type="Proteomes" id="UP000886653">
    <property type="component" value="Unassembled WGS sequence"/>
</dbReference>
<protein>
    <submittedName>
        <fullName evidence="2">Uncharacterized protein</fullName>
    </submittedName>
</protein>
<evidence type="ECO:0000313" key="2">
    <source>
        <dbReference type="EMBL" id="KAG0140240.1"/>
    </source>
</evidence>